<dbReference type="InterPro" id="IPR008546">
    <property type="entry name" value="VAN3-bd-like_auxin_canal"/>
</dbReference>
<dbReference type="GO" id="GO:0010305">
    <property type="term" value="P:leaf vascular tissue pattern formation"/>
    <property type="evidence" value="ECO:0007669"/>
    <property type="project" value="TreeGrafter"/>
</dbReference>
<sequence>MEAIRVSERRLYHRIYAGSSVSHSMIRTPLPSGEAPKNWVGEKPLLSVSTFFQQPPPPRSSIYGKDEQMAKTDMAVSSSATLADSQCMEAAEIIRAEKEHLASVVRTAISVRCARDIMTLTACVPQVYVKRSGDIESEGYERILEHCISIIVIKNSLLLKDAATLVIVAMETRVVVIVEN</sequence>
<dbReference type="Pfam" id="PF05703">
    <property type="entry name" value="Auxin_canalis"/>
    <property type="match status" value="1"/>
</dbReference>
<dbReference type="PANTHER" id="PTHR31351">
    <property type="entry name" value="EXPRESSED PROTEIN"/>
    <property type="match status" value="1"/>
</dbReference>
<evidence type="ECO:0000313" key="2">
    <source>
        <dbReference type="EMBL" id="VDD30917.1"/>
    </source>
</evidence>
<dbReference type="InterPro" id="IPR040269">
    <property type="entry name" value="VAB"/>
</dbReference>
<feature type="domain" description="VAN3-binding protein-like auxin canalisation" evidence="1">
    <location>
        <begin position="63"/>
        <end position="123"/>
    </location>
</feature>
<reference evidence="2" key="1">
    <citation type="submission" date="2018-11" db="EMBL/GenBank/DDBJ databases">
        <authorList>
            <consortium name="Genoscope - CEA"/>
            <person name="William W."/>
        </authorList>
    </citation>
    <scope>NUCLEOTIDE SEQUENCE</scope>
</reference>
<dbReference type="GO" id="GO:0010087">
    <property type="term" value="P:phloem or xylem histogenesis"/>
    <property type="evidence" value="ECO:0007669"/>
    <property type="project" value="TreeGrafter"/>
</dbReference>
<accession>A0A3P6DHV7</accession>
<organism evidence="2">
    <name type="scientific">Brassica oleracea</name>
    <name type="common">Wild cabbage</name>
    <dbReference type="NCBI Taxonomy" id="3712"/>
    <lineage>
        <taxon>Eukaryota</taxon>
        <taxon>Viridiplantae</taxon>
        <taxon>Streptophyta</taxon>
        <taxon>Embryophyta</taxon>
        <taxon>Tracheophyta</taxon>
        <taxon>Spermatophyta</taxon>
        <taxon>Magnoliopsida</taxon>
        <taxon>eudicotyledons</taxon>
        <taxon>Gunneridae</taxon>
        <taxon>Pentapetalae</taxon>
        <taxon>rosids</taxon>
        <taxon>malvids</taxon>
        <taxon>Brassicales</taxon>
        <taxon>Brassicaceae</taxon>
        <taxon>Brassiceae</taxon>
        <taxon>Brassica</taxon>
    </lineage>
</organism>
<name>A0A3P6DHV7_BRAOL</name>
<gene>
    <name evidence="2" type="ORF">BOLC9T56240H</name>
</gene>
<dbReference type="PANTHER" id="PTHR31351:SF4">
    <property type="entry name" value="AUXIN CANALIZATION PROTEIN (DUF828)"/>
    <property type="match status" value="1"/>
</dbReference>
<proteinExistence type="predicted"/>
<protein>
    <recommendedName>
        <fullName evidence="1">VAN3-binding protein-like auxin canalisation domain-containing protein</fullName>
    </recommendedName>
</protein>
<evidence type="ECO:0000259" key="1">
    <source>
        <dbReference type="Pfam" id="PF05703"/>
    </source>
</evidence>
<dbReference type="GO" id="GO:0009734">
    <property type="term" value="P:auxin-activated signaling pathway"/>
    <property type="evidence" value="ECO:0007669"/>
    <property type="project" value="TreeGrafter"/>
</dbReference>
<dbReference type="EMBL" id="LR031875">
    <property type="protein sequence ID" value="VDD30917.1"/>
    <property type="molecule type" value="Genomic_DNA"/>
</dbReference>
<dbReference type="AlphaFoldDB" id="A0A3P6DHV7"/>